<feature type="modified residue" description="FMN phosphoryl threonine" evidence="6">
    <location>
        <position position="186"/>
    </location>
</feature>
<comment type="subunit">
    <text evidence="6">The complex is composed of six subunits: RnfA, RnfB, RnfC, RnfD, RnfE and RnfG.</text>
</comment>
<dbReference type="Proteomes" id="UP000266426">
    <property type="component" value="Unassembled WGS sequence"/>
</dbReference>
<protein>
    <recommendedName>
        <fullName evidence="6">Ion-translocating oxidoreductase complex subunit G</fullName>
        <ecNumber evidence="6">7.-.-.-</ecNumber>
    </recommendedName>
    <alternativeName>
        <fullName evidence="6">Rnf electron transport complex subunit G</fullName>
    </alternativeName>
</protein>
<evidence type="ECO:0000256" key="5">
    <source>
        <dbReference type="ARBA" id="ARBA00022982"/>
    </source>
</evidence>
<keyword evidence="6" id="KW-1003">Cell membrane</keyword>
<comment type="similarity">
    <text evidence="6">Belongs to the RnfG family.</text>
</comment>
<dbReference type="PANTHER" id="PTHR36118">
    <property type="entry name" value="ION-TRANSLOCATING OXIDOREDUCTASE COMPLEX SUBUNIT G"/>
    <property type="match status" value="1"/>
</dbReference>
<evidence type="ECO:0000256" key="4">
    <source>
        <dbReference type="ARBA" id="ARBA00022643"/>
    </source>
</evidence>
<feature type="transmembrane region" description="Helical" evidence="7">
    <location>
        <begin position="6"/>
        <end position="32"/>
    </location>
</feature>
<keyword evidence="4 6" id="KW-0288">FMN</keyword>
<dbReference type="SMART" id="SM00900">
    <property type="entry name" value="FMN_bind"/>
    <property type="match status" value="1"/>
</dbReference>
<gene>
    <name evidence="6" type="primary">rnfG</name>
    <name evidence="9" type="ORF">C4541_09715</name>
</gene>
<keyword evidence="6 7" id="KW-1133">Transmembrane helix</keyword>
<comment type="caution">
    <text evidence="9">The sequence shown here is derived from an EMBL/GenBank/DDBJ whole genome shotgun (WGS) entry which is preliminary data.</text>
</comment>
<evidence type="ECO:0000256" key="1">
    <source>
        <dbReference type="ARBA" id="ARBA00022448"/>
    </source>
</evidence>
<keyword evidence="6 7" id="KW-0812">Transmembrane</keyword>
<dbReference type="HAMAP" id="MF_00479">
    <property type="entry name" value="RsxG_RnfG"/>
    <property type="match status" value="1"/>
</dbReference>
<dbReference type="PANTHER" id="PTHR36118:SF1">
    <property type="entry name" value="ION-TRANSLOCATING OXIDOREDUCTASE COMPLEX SUBUNIT G"/>
    <property type="match status" value="1"/>
</dbReference>
<dbReference type="GO" id="GO:0005886">
    <property type="term" value="C:plasma membrane"/>
    <property type="evidence" value="ECO:0007669"/>
    <property type="project" value="UniProtKB-SubCell"/>
</dbReference>
<name>A0A3A4QZ60_9BACT</name>
<keyword evidence="3 6" id="KW-0285">Flavoprotein</keyword>
<comment type="function">
    <text evidence="6">Part of a membrane-bound complex that couples electron transfer with translocation of ions across the membrane.</text>
</comment>
<evidence type="ECO:0000313" key="9">
    <source>
        <dbReference type="EMBL" id="RJP57633.1"/>
    </source>
</evidence>
<keyword evidence="5 6" id="KW-0249">Electron transport</keyword>
<reference evidence="9 10" key="1">
    <citation type="journal article" date="2017" name="ISME J.">
        <title>Energy and carbon metabolisms in a deep terrestrial subsurface fluid microbial community.</title>
        <authorList>
            <person name="Momper L."/>
            <person name="Jungbluth S.P."/>
            <person name="Lee M.D."/>
            <person name="Amend J.P."/>
        </authorList>
    </citation>
    <scope>NUCLEOTIDE SEQUENCE [LARGE SCALE GENOMIC DNA]</scope>
    <source>
        <strain evidence="9">SURF_26</strain>
    </source>
</reference>
<evidence type="ECO:0000256" key="3">
    <source>
        <dbReference type="ARBA" id="ARBA00022630"/>
    </source>
</evidence>
<dbReference type="GO" id="GO:0010181">
    <property type="term" value="F:FMN binding"/>
    <property type="evidence" value="ECO:0007669"/>
    <property type="project" value="InterPro"/>
</dbReference>
<keyword evidence="6 7" id="KW-0472">Membrane</keyword>
<dbReference type="EC" id="7.-.-.-" evidence="6"/>
<keyword evidence="1 6" id="KW-0813">Transport</keyword>
<evidence type="ECO:0000313" key="10">
    <source>
        <dbReference type="Proteomes" id="UP000266426"/>
    </source>
</evidence>
<organism evidence="9 10">
    <name type="scientific">Candidatus Auribacter fodinae</name>
    <dbReference type="NCBI Taxonomy" id="2093366"/>
    <lineage>
        <taxon>Bacteria</taxon>
        <taxon>Pseudomonadati</taxon>
        <taxon>Candidatus Auribacterota</taxon>
        <taxon>Candidatus Auribacteria</taxon>
        <taxon>Candidatus Auribacterales</taxon>
        <taxon>Candidatus Auribacteraceae</taxon>
        <taxon>Candidatus Auribacter</taxon>
    </lineage>
</organism>
<sequence length="208" mass="22662">MKKVFFYIQLGFMLGMVCGIAALALSVTYSVTRDRVELQKQRDIMDALPVVLPGAQSFSDQLHKDGIDYYEAKSGDTVIGYALYGEAQGYQSTIKFMVGLDTKGTITGLRILEQAETPGLGARITELPAGQTLVGFIKNVFSAKKIDESQKEPWFPALFRGKDYRTIYVTKTEAGPNAIAAITGATITSDAVVQAVKSVSDQFLKTVK</sequence>
<evidence type="ECO:0000256" key="7">
    <source>
        <dbReference type="SAM" id="Phobius"/>
    </source>
</evidence>
<evidence type="ECO:0000256" key="2">
    <source>
        <dbReference type="ARBA" id="ARBA00022553"/>
    </source>
</evidence>
<comment type="cofactor">
    <cofactor evidence="6">
        <name>FMN</name>
        <dbReference type="ChEBI" id="CHEBI:58210"/>
    </cofactor>
</comment>
<feature type="domain" description="FMN-binding" evidence="8">
    <location>
        <begin position="89"/>
        <end position="203"/>
    </location>
</feature>
<keyword evidence="2 6" id="KW-0597">Phosphoprotein</keyword>
<dbReference type="AlphaFoldDB" id="A0A3A4QZ60"/>
<accession>A0A3A4QZ60</accession>
<dbReference type="PIRSF" id="PIRSF006091">
    <property type="entry name" value="E_trnsport_RnfG"/>
    <property type="match status" value="1"/>
</dbReference>
<dbReference type="InterPro" id="IPR010209">
    <property type="entry name" value="Ion_transpt_RnfG/RsxG"/>
</dbReference>
<keyword evidence="6" id="KW-1278">Translocase</keyword>
<dbReference type="EMBL" id="QZJZ01000077">
    <property type="protein sequence ID" value="RJP57633.1"/>
    <property type="molecule type" value="Genomic_DNA"/>
</dbReference>
<comment type="subcellular location">
    <subcellularLocation>
        <location evidence="6">Cell membrane</location>
        <topology evidence="6">Single-pass membrane protein</topology>
    </subcellularLocation>
</comment>
<evidence type="ECO:0000256" key="6">
    <source>
        <dbReference type="HAMAP-Rule" id="MF_00479"/>
    </source>
</evidence>
<dbReference type="Pfam" id="PF04205">
    <property type="entry name" value="FMN_bind"/>
    <property type="match status" value="1"/>
</dbReference>
<dbReference type="InterPro" id="IPR007329">
    <property type="entry name" value="FMN-bd"/>
</dbReference>
<dbReference type="GO" id="GO:0022900">
    <property type="term" value="P:electron transport chain"/>
    <property type="evidence" value="ECO:0007669"/>
    <property type="project" value="UniProtKB-UniRule"/>
</dbReference>
<proteinExistence type="inferred from homology"/>
<dbReference type="GO" id="GO:0009055">
    <property type="term" value="F:electron transfer activity"/>
    <property type="evidence" value="ECO:0007669"/>
    <property type="project" value="InterPro"/>
</dbReference>
<evidence type="ECO:0000259" key="8">
    <source>
        <dbReference type="SMART" id="SM00900"/>
    </source>
</evidence>